<dbReference type="Proteomes" id="UP000813444">
    <property type="component" value="Unassembled WGS sequence"/>
</dbReference>
<dbReference type="GO" id="GO:0016020">
    <property type="term" value="C:membrane"/>
    <property type="evidence" value="ECO:0007669"/>
    <property type="project" value="UniProtKB-SubCell"/>
</dbReference>
<name>A0A8K0SWL5_9HYPO</name>
<feature type="transmembrane region" description="Helical" evidence="5">
    <location>
        <begin position="159"/>
        <end position="179"/>
    </location>
</feature>
<dbReference type="PANTHER" id="PTHR31465">
    <property type="entry name" value="PROTEIN RTA1-RELATED"/>
    <property type="match status" value="1"/>
</dbReference>
<feature type="transmembrane region" description="Helical" evidence="5">
    <location>
        <begin position="78"/>
        <end position="101"/>
    </location>
</feature>
<feature type="transmembrane region" description="Helical" evidence="5">
    <location>
        <begin position="232"/>
        <end position="252"/>
    </location>
</feature>
<accession>A0A8K0SWL5</accession>
<protein>
    <submittedName>
        <fullName evidence="6">RTA1 like protein-domain-containing protein</fullName>
    </submittedName>
</protein>
<keyword evidence="7" id="KW-1185">Reference proteome</keyword>
<feature type="transmembrane region" description="Helical" evidence="5">
    <location>
        <begin position="50"/>
        <end position="72"/>
    </location>
</feature>
<keyword evidence="3 5" id="KW-1133">Transmembrane helix</keyword>
<gene>
    <name evidence="6" type="ORF">B0I35DRAFT_406926</name>
</gene>
<comment type="caution">
    <text evidence="6">The sequence shown here is derived from an EMBL/GenBank/DDBJ whole genome shotgun (WGS) entry which is preliminary data.</text>
</comment>
<dbReference type="AlphaFoldDB" id="A0A8K0SWL5"/>
<evidence type="ECO:0000313" key="7">
    <source>
        <dbReference type="Proteomes" id="UP000813444"/>
    </source>
</evidence>
<evidence type="ECO:0000256" key="3">
    <source>
        <dbReference type="ARBA" id="ARBA00022989"/>
    </source>
</evidence>
<reference evidence="6" key="1">
    <citation type="journal article" date="2021" name="Nat. Commun.">
        <title>Genetic determinants of endophytism in the Arabidopsis root mycobiome.</title>
        <authorList>
            <person name="Mesny F."/>
            <person name="Miyauchi S."/>
            <person name="Thiergart T."/>
            <person name="Pickel B."/>
            <person name="Atanasova L."/>
            <person name="Karlsson M."/>
            <person name="Huettel B."/>
            <person name="Barry K.W."/>
            <person name="Haridas S."/>
            <person name="Chen C."/>
            <person name="Bauer D."/>
            <person name="Andreopoulos W."/>
            <person name="Pangilinan J."/>
            <person name="LaButti K."/>
            <person name="Riley R."/>
            <person name="Lipzen A."/>
            <person name="Clum A."/>
            <person name="Drula E."/>
            <person name="Henrissat B."/>
            <person name="Kohler A."/>
            <person name="Grigoriev I.V."/>
            <person name="Martin F.M."/>
            <person name="Hacquard S."/>
        </authorList>
    </citation>
    <scope>NUCLEOTIDE SEQUENCE</scope>
    <source>
        <strain evidence="6">MPI-CAGE-CH-0235</strain>
    </source>
</reference>
<feature type="transmembrane region" description="Helical" evidence="5">
    <location>
        <begin position="15"/>
        <end position="38"/>
    </location>
</feature>
<feature type="transmembrane region" description="Helical" evidence="5">
    <location>
        <begin position="122"/>
        <end position="147"/>
    </location>
</feature>
<proteinExistence type="predicted"/>
<evidence type="ECO:0000256" key="1">
    <source>
        <dbReference type="ARBA" id="ARBA00004141"/>
    </source>
</evidence>
<organism evidence="6 7">
    <name type="scientific">Stachybotrys elegans</name>
    <dbReference type="NCBI Taxonomy" id="80388"/>
    <lineage>
        <taxon>Eukaryota</taxon>
        <taxon>Fungi</taxon>
        <taxon>Dikarya</taxon>
        <taxon>Ascomycota</taxon>
        <taxon>Pezizomycotina</taxon>
        <taxon>Sordariomycetes</taxon>
        <taxon>Hypocreomycetidae</taxon>
        <taxon>Hypocreales</taxon>
        <taxon>Stachybotryaceae</taxon>
        <taxon>Stachybotrys</taxon>
    </lineage>
</organism>
<feature type="transmembrane region" description="Helical" evidence="5">
    <location>
        <begin position="199"/>
        <end position="220"/>
    </location>
</feature>
<keyword evidence="2 5" id="KW-0812">Transmembrane</keyword>
<comment type="subcellular location">
    <subcellularLocation>
        <location evidence="1">Membrane</location>
        <topology evidence="1">Multi-pass membrane protein</topology>
    </subcellularLocation>
</comment>
<evidence type="ECO:0000256" key="5">
    <source>
        <dbReference type="SAM" id="Phobius"/>
    </source>
</evidence>
<dbReference type="OrthoDB" id="3358017at2759"/>
<dbReference type="PANTHER" id="PTHR31465:SF27">
    <property type="entry name" value="DOMAIN PROTEIN, PUTATIVE (AFU_ORTHOLOGUE AFUA_3G01030)-RELATED"/>
    <property type="match status" value="1"/>
</dbReference>
<dbReference type="InterPro" id="IPR007568">
    <property type="entry name" value="RTA1"/>
</dbReference>
<keyword evidence="4 5" id="KW-0472">Membrane</keyword>
<evidence type="ECO:0000256" key="4">
    <source>
        <dbReference type="ARBA" id="ARBA00023136"/>
    </source>
</evidence>
<evidence type="ECO:0000313" key="6">
    <source>
        <dbReference type="EMBL" id="KAH7322439.1"/>
    </source>
</evidence>
<evidence type="ECO:0000256" key="2">
    <source>
        <dbReference type="ARBA" id="ARBA00022692"/>
    </source>
</evidence>
<dbReference type="Pfam" id="PF04479">
    <property type="entry name" value="RTA1"/>
    <property type="match status" value="1"/>
</dbReference>
<dbReference type="EMBL" id="JAGPNK010000004">
    <property type="protein sequence ID" value="KAH7322439.1"/>
    <property type="molecule type" value="Genomic_DNA"/>
</dbReference>
<sequence>MPTLQPLEGTQNYYLWFYVPQIWASAIFLVAFTIPTGLHIWRMIKTRTWFCLAFVIGGIFELSGYALRAIAYNNTGMILPYAFFAMATLLAPALFAASIYMTLSRLLHSSGLQAVLFIRKKWLTSVFVGGDVVSFVVQGGGCGLMVMRDMRLARIGEDIVVAGLAIQIIMLAFFIAITVIPHRSLRQASGHKRTEQGFLMLYAVSILILVRSIFRLIEFIQGREGYLLQNEWPTLVFDGALMAITMVVFFFLHPSSFISPSAEDDIRLDSALEPITVKDGPKDS</sequence>